<dbReference type="VEuPathDB" id="AmoebaDB:EHI7A_003440"/>
<gene>
    <name evidence="1" type="ORF">EHI_182520</name>
</gene>
<dbReference type="Pfam" id="PF00684">
    <property type="entry name" value="DnaJ_CXXCXGXG"/>
    <property type="match status" value="1"/>
</dbReference>
<dbReference type="KEGG" id="ehi:EHI_182520"/>
<proteinExistence type="predicted"/>
<dbReference type="InterPro" id="IPR036410">
    <property type="entry name" value="HSP_DnaJ_Cys-rich_dom_sf"/>
</dbReference>
<dbReference type="RefSeq" id="XP_656707.2">
    <property type="nucleotide sequence ID" value="XM_651615.2"/>
</dbReference>
<dbReference type="STRING" id="5759.C4LV33"/>
<reference evidence="1" key="1">
    <citation type="journal article" date="2005" name="Nature">
        <title>The genome of the protist parasite Entamoeba histolytica.</title>
        <authorList>
            <person name="Loftus B."/>
            <person name="Anderson I."/>
            <person name="Davies R."/>
            <person name="Alsmark U.C."/>
            <person name="Samuelson J."/>
            <person name="Amedeo P."/>
            <person name="Roncaglia P."/>
            <person name="Berriman M."/>
            <person name="Hirt R.P."/>
            <person name="Mann B.J."/>
            <person name="Nozaki T."/>
            <person name="Suh B."/>
            <person name="Pop M."/>
            <person name="Duchene M."/>
            <person name="Ackers J."/>
            <person name="Tannich E."/>
            <person name="Leippe M."/>
            <person name="Hofer M."/>
            <person name="Bruchhaus I."/>
            <person name="Willhoeft U."/>
            <person name="Bhattacharya A."/>
            <person name="Chillingworth T."/>
            <person name="Churcher C."/>
            <person name="Hance Z."/>
            <person name="Harris B."/>
            <person name="Harris D."/>
            <person name="Jagels K."/>
            <person name="Moule S."/>
            <person name="Mungall K."/>
            <person name="Ormond D."/>
            <person name="Squares R."/>
            <person name="Whitehead S."/>
            <person name="Quail M.A."/>
            <person name="Rabbinowitsch E."/>
            <person name="Norbertczak H."/>
            <person name="Price C."/>
            <person name="Wang Z."/>
            <person name="Guillen N."/>
            <person name="Gilchrist C."/>
            <person name="Stroup S.E."/>
            <person name="Bhattacharya S."/>
            <person name="Lohia A."/>
            <person name="Foster P.G."/>
            <person name="Sicheritz-Ponten T."/>
            <person name="Weber C."/>
            <person name="Singh U."/>
            <person name="Mukherjee C."/>
            <person name="El-Sayed N.M."/>
            <person name="Petri W.A.Jr."/>
            <person name="Clark C.G."/>
            <person name="Embley T.M."/>
            <person name="Barrell B."/>
            <person name="Fraser C.M."/>
            <person name="Hall N."/>
        </authorList>
    </citation>
    <scope>NUCLEOTIDE SEQUENCE [LARGE SCALE GENOMIC DNA]</scope>
    <source>
        <strain evidence="1">HM-1:IMSS</strain>
    </source>
</reference>
<dbReference type="FunFam" id="2.10.230.10:FF:000001">
    <property type="entry name" value="DnaJ subfamily A member 2"/>
    <property type="match status" value="1"/>
</dbReference>
<dbReference type="VEuPathDB" id="AmoebaDB:EHI_182520"/>
<keyword evidence="2" id="KW-1185">Reference proteome</keyword>
<name>C4LV33_ENTH1</name>
<dbReference type="CDD" id="cd10719">
    <property type="entry name" value="DnaJ_zf"/>
    <property type="match status" value="1"/>
</dbReference>
<dbReference type="InterPro" id="IPR001623">
    <property type="entry name" value="DnaJ_domain"/>
</dbReference>
<dbReference type="InterPro" id="IPR001305">
    <property type="entry name" value="HSP_DnaJ_Cys-rich_dom"/>
</dbReference>
<dbReference type="CDD" id="cd06257">
    <property type="entry name" value="DnaJ"/>
    <property type="match status" value="1"/>
</dbReference>
<dbReference type="OrthoDB" id="550424at2759"/>
<dbReference type="Pfam" id="PF01556">
    <property type="entry name" value="DnaJ_C"/>
    <property type="match status" value="1"/>
</dbReference>
<reference evidence="1" key="2">
    <citation type="submission" date="2007-03" db="EMBL/GenBank/DDBJ databases">
        <authorList>
            <person name="Lorenzi H."/>
            <person name="Amedeo P."/>
            <person name="Inman J."/>
            <person name="Schobel S."/>
            <person name="Caler E."/>
        </authorList>
    </citation>
    <scope>GENOME REANNOTATION</scope>
    <source>
        <strain evidence="1">HM-1:IMSS</strain>
    </source>
</reference>
<dbReference type="VEuPathDB" id="AmoebaDB:EHI8A_118680"/>
<dbReference type="OMA" id="KWHEDGD"/>
<dbReference type="PRINTS" id="PR00625">
    <property type="entry name" value="JDOMAIN"/>
</dbReference>
<dbReference type="SUPFAM" id="SSF46565">
    <property type="entry name" value="Chaperone J-domain"/>
    <property type="match status" value="1"/>
</dbReference>
<dbReference type="EMBL" id="DS571156">
    <property type="protein sequence ID" value="EAL51322.2"/>
    <property type="molecule type" value="Genomic_DNA"/>
</dbReference>
<dbReference type="AlphaFoldDB" id="C4LV33"/>
<sequence>MLFYLLIALASAIDYYQVLGVSKQATQSELKKAYRTLSLKYHPDKPTGDKKKYEQINKAYEVLSDETQRRRYDLGGEEALKNPDRQNGFGGFNPFGDIFQDMRPHQKHQMPNVEIVLDVTLEDLYKGKTIEVLHRKRQLCHHCHGTGGDTPDDVKECPVCHGSGVKTETRRIGPGFIQQIQSTCDKCGGKGKIYGKVCHVCNGKKVEEGETTISVTINKGMREGEVINFEGFGDEKPDWKTGDVLFKIHTIEHPNFTRRWDDLRTTMHITLKESLIGFTKEVKHLDGHIVKVEKKGITPYGSVITIENEGMPIKMKETKGKLFVDIVVDYPKSLNNQQQEAIEKLF</sequence>
<dbReference type="SMART" id="SM00271">
    <property type="entry name" value="DnaJ"/>
    <property type="match status" value="1"/>
</dbReference>
<dbReference type="HOGENOM" id="CLU_017633_0_2_1"/>
<dbReference type="VEuPathDB" id="AmoebaDB:KM1_002940"/>
<dbReference type="VEuPathDB" id="AmoebaDB:EHI5A_001390"/>
<dbReference type="PROSITE" id="PS51188">
    <property type="entry name" value="ZF_CR"/>
    <property type="match status" value="1"/>
</dbReference>
<dbReference type="FunFam" id="2.60.260.20:FF:000013">
    <property type="entry name" value="DnaJ subfamily B member 11"/>
    <property type="match status" value="1"/>
</dbReference>
<dbReference type="Pfam" id="PF00226">
    <property type="entry name" value="DnaJ"/>
    <property type="match status" value="1"/>
</dbReference>
<dbReference type="SUPFAM" id="SSF49493">
    <property type="entry name" value="HSP40/DnaJ peptide-binding domain"/>
    <property type="match status" value="2"/>
</dbReference>
<dbReference type="PANTHER" id="PTHR43888">
    <property type="entry name" value="DNAJ-LIKE-2, ISOFORM A-RELATED"/>
    <property type="match status" value="1"/>
</dbReference>
<dbReference type="PROSITE" id="PS50076">
    <property type="entry name" value="DNAJ_2"/>
    <property type="match status" value="1"/>
</dbReference>
<organism evidence="1 2">
    <name type="scientific">Entamoeba histolytica (strain ATCC 30459 / HM-1:IMSS / ABRM)</name>
    <dbReference type="NCBI Taxonomy" id="294381"/>
    <lineage>
        <taxon>Eukaryota</taxon>
        <taxon>Amoebozoa</taxon>
        <taxon>Evosea</taxon>
        <taxon>Archamoebae</taxon>
        <taxon>Mastigamoebida</taxon>
        <taxon>Entamoebidae</taxon>
        <taxon>Entamoeba</taxon>
    </lineage>
</organism>
<evidence type="ECO:0000313" key="1">
    <source>
        <dbReference type="EMBL" id="EAL51322.2"/>
    </source>
</evidence>
<dbReference type="GeneID" id="3411026"/>
<dbReference type="PROSITE" id="PS00636">
    <property type="entry name" value="DNAJ_1"/>
    <property type="match status" value="1"/>
</dbReference>
<dbReference type="Gene3D" id="2.10.230.10">
    <property type="entry name" value="Heat shock protein DnaJ, cysteine-rich domain"/>
    <property type="match status" value="1"/>
</dbReference>
<accession>A0A175JGB8</accession>
<dbReference type="GO" id="GO:0030544">
    <property type="term" value="F:Hsp70 protein binding"/>
    <property type="evidence" value="ECO:0007669"/>
    <property type="project" value="InterPro"/>
</dbReference>
<dbReference type="GO" id="GO:0051082">
    <property type="term" value="F:unfolded protein binding"/>
    <property type="evidence" value="ECO:0007669"/>
    <property type="project" value="InterPro"/>
</dbReference>
<dbReference type="InterPro" id="IPR036869">
    <property type="entry name" value="J_dom_sf"/>
</dbReference>
<dbReference type="GO" id="GO:0042026">
    <property type="term" value="P:protein refolding"/>
    <property type="evidence" value="ECO:0000318"/>
    <property type="project" value="GO_Central"/>
</dbReference>
<accession>C4LV33</accession>
<dbReference type="InParanoid" id="C4LV33"/>
<dbReference type="GO" id="GO:0051087">
    <property type="term" value="F:protein-folding chaperone binding"/>
    <property type="evidence" value="ECO:0000318"/>
    <property type="project" value="GO_Central"/>
</dbReference>
<dbReference type="Proteomes" id="UP000001926">
    <property type="component" value="Partially assembled WGS sequence"/>
</dbReference>
<dbReference type="Gene3D" id="2.60.260.20">
    <property type="entry name" value="Urease metallochaperone UreE, N-terminal domain"/>
    <property type="match status" value="2"/>
</dbReference>
<dbReference type="InterPro" id="IPR002939">
    <property type="entry name" value="DnaJ_C"/>
</dbReference>
<dbReference type="InterPro" id="IPR008971">
    <property type="entry name" value="HSP40/DnaJ_pept-bd"/>
</dbReference>
<dbReference type="InterPro" id="IPR044713">
    <property type="entry name" value="DNJA1/2-like"/>
</dbReference>
<dbReference type="InterPro" id="IPR018253">
    <property type="entry name" value="DnaJ_domain_CS"/>
</dbReference>
<dbReference type="SUPFAM" id="SSF57938">
    <property type="entry name" value="DnaJ/Hsp40 cysteine-rich domain"/>
    <property type="match status" value="1"/>
</dbReference>
<evidence type="ECO:0000313" key="2">
    <source>
        <dbReference type="Proteomes" id="UP000001926"/>
    </source>
</evidence>
<dbReference type="CDD" id="cd10747">
    <property type="entry name" value="DnaJ_C"/>
    <property type="match status" value="1"/>
</dbReference>
<dbReference type="Gene3D" id="1.10.287.110">
    <property type="entry name" value="DnaJ domain"/>
    <property type="match status" value="1"/>
</dbReference>
<dbReference type="GO" id="GO:0005737">
    <property type="term" value="C:cytoplasm"/>
    <property type="evidence" value="ECO:0000318"/>
    <property type="project" value="GO_Central"/>
</dbReference>
<protein>
    <submittedName>
        <fullName evidence="1">DNAJ homolog subfamily A member 1, putative</fullName>
    </submittedName>
</protein>